<dbReference type="Proteomes" id="UP000214720">
    <property type="component" value="Unassembled WGS sequence"/>
</dbReference>
<comment type="caution">
    <text evidence="1">The sequence shown here is derived from an EMBL/GenBank/DDBJ whole genome shotgun (WGS) entry which is preliminary data.</text>
</comment>
<dbReference type="AlphaFoldDB" id="A0A226WSP2"/>
<name>A0A226WSP2_CABSO</name>
<accession>A0A226WSP2</accession>
<reference evidence="2" key="1">
    <citation type="submission" date="2017-01" db="EMBL/GenBank/DDBJ databases">
        <title>Genome Analysis of Deinococcus marmoris KOPRI26562.</title>
        <authorList>
            <person name="Kim J.H."/>
            <person name="Oh H.-M."/>
        </authorList>
    </citation>
    <scope>NUCLEOTIDE SEQUENCE [LARGE SCALE GENOMIC DNA]</scope>
    <source>
        <strain evidence="2">PAMC 26633</strain>
    </source>
</reference>
<gene>
    <name evidence="1" type="ORF">BSU04_36155</name>
</gene>
<dbReference type="EMBL" id="MTHB01000246">
    <property type="protein sequence ID" value="OXC73628.1"/>
    <property type="molecule type" value="Genomic_DNA"/>
</dbReference>
<evidence type="ECO:0000313" key="2">
    <source>
        <dbReference type="Proteomes" id="UP000214720"/>
    </source>
</evidence>
<evidence type="ECO:0000313" key="1">
    <source>
        <dbReference type="EMBL" id="OXC73628.1"/>
    </source>
</evidence>
<sequence length="43" mass="4797">MPIVLGESSRAITHVRGKAFTLVDDPRGLWPGSNRSRYDKNKA</sequence>
<proteinExistence type="predicted"/>
<protein>
    <submittedName>
        <fullName evidence="1">Uncharacterized protein</fullName>
    </submittedName>
</protein>
<organism evidence="1 2">
    <name type="scientific">Caballeronia sordidicola</name>
    <name type="common">Burkholderia sordidicola</name>
    <dbReference type="NCBI Taxonomy" id="196367"/>
    <lineage>
        <taxon>Bacteria</taxon>
        <taxon>Pseudomonadati</taxon>
        <taxon>Pseudomonadota</taxon>
        <taxon>Betaproteobacteria</taxon>
        <taxon>Burkholderiales</taxon>
        <taxon>Burkholderiaceae</taxon>
        <taxon>Caballeronia</taxon>
    </lineage>
</organism>